<gene>
    <name evidence="2" type="ORF">ENM42_05130</name>
</gene>
<dbReference type="EMBL" id="DRXS01000276">
    <property type="protein sequence ID" value="HHR41194.1"/>
    <property type="molecule type" value="Genomic_DNA"/>
</dbReference>
<dbReference type="InterPro" id="IPR002156">
    <property type="entry name" value="RNaseH_domain"/>
</dbReference>
<dbReference type="Pfam" id="PF13456">
    <property type="entry name" value="RVT_3"/>
    <property type="match status" value="1"/>
</dbReference>
<dbReference type="Gene3D" id="3.30.420.10">
    <property type="entry name" value="Ribonuclease H-like superfamily/Ribonuclease H"/>
    <property type="match status" value="1"/>
</dbReference>
<organism evidence="2">
    <name type="scientific">Caldiarchaeum subterraneum</name>
    <dbReference type="NCBI Taxonomy" id="311458"/>
    <lineage>
        <taxon>Archaea</taxon>
        <taxon>Nitrososphaerota</taxon>
        <taxon>Candidatus Caldarchaeales</taxon>
        <taxon>Candidatus Caldarchaeaceae</taxon>
        <taxon>Candidatus Caldarchaeum</taxon>
    </lineage>
</organism>
<accession>A0A7C5U5M2</accession>
<comment type="caution">
    <text evidence="2">The sequence shown here is derived from an EMBL/GenBank/DDBJ whole genome shotgun (WGS) entry which is preliminary data.</text>
</comment>
<dbReference type="CDD" id="cd09279">
    <property type="entry name" value="RNase_HI_like"/>
    <property type="match status" value="1"/>
</dbReference>
<sequence length="131" mass="14894">MERAETYVDGASRGNPGPAGIGVVIKADGKVFKIAEYVGTRTNNQAEYLALIKALTKLRELDVRKVYVYSDSVLLVKQVNGEYRVRHPELKTLHEKVRELVASFEDFHIIHVDREKNREADRLANEAIESR</sequence>
<feature type="domain" description="RNase H type-1" evidence="1">
    <location>
        <begin position="1"/>
        <end position="129"/>
    </location>
</feature>
<dbReference type="PROSITE" id="PS50879">
    <property type="entry name" value="RNASE_H_1"/>
    <property type="match status" value="1"/>
</dbReference>
<dbReference type="GO" id="GO:0004523">
    <property type="term" value="F:RNA-DNA hybrid ribonuclease activity"/>
    <property type="evidence" value="ECO:0007669"/>
    <property type="project" value="InterPro"/>
</dbReference>
<dbReference type="InterPro" id="IPR012337">
    <property type="entry name" value="RNaseH-like_sf"/>
</dbReference>
<dbReference type="GO" id="GO:0003676">
    <property type="term" value="F:nucleic acid binding"/>
    <property type="evidence" value="ECO:0007669"/>
    <property type="project" value="InterPro"/>
</dbReference>
<name>A0A7C5U5M2_CALS0</name>
<dbReference type="InterPro" id="IPR036397">
    <property type="entry name" value="RNaseH_sf"/>
</dbReference>
<proteinExistence type="predicted"/>
<evidence type="ECO:0000259" key="1">
    <source>
        <dbReference type="PROSITE" id="PS50879"/>
    </source>
</evidence>
<reference evidence="2" key="1">
    <citation type="journal article" date="2020" name="mSystems">
        <title>Genome- and Community-Level Interaction Insights into Carbon Utilization and Element Cycling Functions of Hydrothermarchaeota in Hydrothermal Sediment.</title>
        <authorList>
            <person name="Zhou Z."/>
            <person name="Liu Y."/>
            <person name="Xu W."/>
            <person name="Pan J."/>
            <person name="Luo Z.H."/>
            <person name="Li M."/>
        </authorList>
    </citation>
    <scope>NUCLEOTIDE SEQUENCE [LARGE SCALE GENOMIC DNA]</scope>
    <source>
        <strain evidence="2">SpSt-1084</strain>
    </source>
</reference>
<dbReference type="AlphaFoldDB" id="A0A7C5U5M2"/>
<dbReference type="FunFam" id="3.30.420.10:FF:000076">
    <property type="entry name" value="RBR-type E3 ubiquitin transferase"/>
    <property type="match status" value="1"/>
</dbReference>
<dbReference type="PANTHER" id="PTHR46387">
    <property type="entry name" value="POLYNUCLEOTIDYL TRANSFERASE, RIBONUCLEASE H-LIKE SUPERFAMILY PROTEIN"/>
    <property type="match status" value="1"/>
</dbReference>
<dbReference type="PANTHER" id="PTHR46387:SF2">
    <property type="entry name" value="RIBONUCLEASE HI"/>
    <property type="match status" value="1"/>
</dbReference>
<evidence type="ECO:0000313" key="2">
    <source>
        <dbReference type="EMBL" id="HHR41194.1"/>
    </source>
</evidence>
<dbReference type="SUPFAM" id="SSF53098">
    <property type="entry name" value="Ribonuclease H-like"/>
    <property type="match status" value="1"/>
</dbReference>
<protein>
    <submittedName>
        <fullName evidence="2">Ribonuclease HI family protein</fullName>
    </submittedName>
</protein>